<gene>
    <name evidence="2" type="ORF">CQY22_000795</name>
</gene>
<keyword evidence="3" id="KW-1185">Reference proteome</keyword>
<comment type="caution">
    <text evidence="2">The sequence shown here is derived from an EMBL/GenBank/DDBJ whole genome shotgun (WGS) entry which is preliminary data.</text>
</comment>
<keyword evidence="1" id="KW-1133">Transmembrane helix</keyword>
<reference evidence="2 3" key="1">
    <citation type="journal article" date="2017" name="Infect. Genet. Evol.">
        <title>The new phylogeny of the genus Mycobacterium: The old and the news.</title>
        <authorList>
            <person name="Tortoli E."/>
            <person name="Fedrizzi T."/>
            <person name="Meehan C.J."/>
            <person name="Trovato A."/>
            <person name="Grottola A."/>
            <person name="Giacobazzi E."/>
            <person name="Serpini G.F."/>
            <person name="Tagliazucchi S."/>
            <person name="Fabio A."/>
            <person name="Bettua C."/>
            <person name="Bertorelli R."/>
            <person name="Frascaro F."/>
            <person name="De Sanctis V."/>
            <person name="Pecorari M."/>
            <person name="Jousson O."/>
            <person name="Segata N."/>
            <person name="Cirillo D.M."/>
        </authorList>
    </citation>
    <scope>NUCLEOTIDE SEQUENCE [LARGE SCALE GENOMIC DNA]</scope>
    <source>
        <strain evidence="2 3">CIP1034565</strain>
    </source>
</reference>
<evidence type="ECO:0000256" key="1">
    <source>
        <dbReference type="SAM" id="Phobius"/>
    </source>
</evidence>
<evidence type="ECO:0000313" key="2">
    <source>
        <dbReference type="EMBL" id="PIB77534.1"/>
    </source>
</evidence>
<dbReference type="Pfam" id="PF14012">
    <property type="entry name" value="DUF4229"/>
    <property type="match status" value="1"/>
</dbReference>
<feature type="transmembrane region" description="Helical" evidence="1">
    <location>
        <begin position="12"/>
        <end position="29"/>
    </location>
</feature>
<sequence>MGRMMTDVLMYTLARIALVVVLTVVIYYGAKAFGVQNLPTYVAALFGLVIAMPLGIWLLRPLRQRATASIAVIDEGRRAERERLQSRLRGEDDA</sequence>
<dbReference type="OrthoDB" id="4733220at2"/>
<name>A0A2G5PHS2_9MYCO</name>
<feature type="transmembrane region" description="Helical" evidence="1">
    <location>
        <begin position="41"/>
        <end position="59"/>
    </location>
</feature>
<dbReference type="AlphaFoldDB" id="A0A2G5PHS2"/>
<protein>
    <submittedName>
        <fullName evidence="2">DUF4229 domain-containing protein</fullName>
    </submittedName>
</protein>
<keyword evidence="1" id="KW-0472">Membrane</keyword>
<dbReference type="EMBL" id="PDCN02000001">
    <property type="protein sequence ID" value="PIB77534.1"/>
    <property type="molecule type" value="Genomic_DNA"/>
</dbReference>
<keyword evidence="1" id="KW-0812">Transmembrane</keyword>
<proteinExistence type="predicted"/>
<dbReference type="STRING" id="85968.GCA_900073015_01688"/>
<dbReference type="Proteomes" id="UP000230551">
    <property type="component" value="Unassembled WGS sequence"/>
</dbReference>
<accession>A0A2G5PHS2</accession>
<organism evidence="2 3">
    <name type="scientific">Mycolicibacterium brumae</name>
    <dbReference type="NCBI Taxonomy" id="85968"/>
    <lineage>
        <taxon>Bacteria</taxon>
        <taxon>Bacillati</taxon>
        <taxon>Actinomycetota</taxon>
        <taxon>Actinomycetes</taxon>
        <taxon>Mycobacteriales</taxon>
        <taxon>Mycobacteriaceae</taxon>
        <taxon>Mycolicibacterium</taxon>
    </lineage>
</organism>
<dbReference type="InterPro" id="IPR025323">
    <property type="entry name" value="DUF4229"/>
</dbReference>
<evidence type="ECO:0000313" key="3">
    <source>
        <dbReference type="Proteomes" id="UP000230551"/>
    </source>
</evidence>